<sequence length="2263" mass="258657">MLIKISIGVYDLFPFHITLSLSLLILTDWSAACLRDFQKNLLKLSGQKSAEQEVIELKNKHNELHIKYLDLEEQLKKAKMKVGDANVYFNTATIEHKKLAESELQKCASEQERLAEELNKQQQKIEKNENELATAMNNTSKQQQAEQDKWMHHLLTYFQQIKKYIETCHLDDTIQKIKETLDEILNHSTQLAENDPMKDYLSYYCDLIQISITSLTNSLKSWQTYSKMLITDLMKQYTENNNKEILCNLGNWAYERCHTFIRSIQSNTNSIDDIKRLAYDIHQRVMLNITNIETFLTEALEPMDELIKIIKNNIDYRLPGTEIGLLKLLERFELRLQTSTKSLLLQTIYMAFSYSTNPFGLVDGVSQSIKILKNLVLSPGYMITQMWHTIDTLSDSQDLILADIQQIIEAKNIILNNKSEKNKIQHELNFHEIIYFLTIGGSDNMEVTLTNILMEHMDFVLISKLYQSIVEVYEKGEKVLFEPCMSHIKLNSAMSSATTITFNLLDLVKKVLNKFKSLFNFFCNEQPPLELSDHIKVFNMIFNDLLNENIHCYMQQRQQGHLLIHTISPQCYLNNLIKLHYKHENMLGLEPLNRNKYSSSSECFELQVTISLSRIIIYFIKQDKNPSNGFKVQLKIYNTLSNSWDFAVKTNSIEYIRIQLGEELSTKLIKWSNYKKFYTVDGIFDNLPNSNTITSTQLEQQTKELEPALSAHHKSNDEEKQINDLRSTKILVSLNRKIGEMIKSLKTDDIVNANNLINVVEIINFHKRLPHADTIKQCFRSFGHLADEFSTINQTIIQNELIDSRSDIQFVWSIAYGWANILTMSNNNSSNDRNFKTLNQEYDQICEILGNNLELVKVNNLLRNNAHTIYRNTNPGKLNDTFQYSQLDRDAHIWLYRSKDTQTIQCAPLKTSIDFGIALIDIHRCIIQKLIIHNPLENDIDIEIIPKESHSQFDVPTGKISIEAQNITEIDILYKPPSTENENSCNFLINLSENQTALTELYVYGNIAVVDVQLSTDTINFGYCPCDGTILEKHFDIKNSLSCSLNVVAQIQQETQAISMKSVLTIQTEQLNLNPSTTTHLHVSLKPNNAEENIDREICLAINSPKYFKLLKVIGFVRQTKLTVMYQGQTVINNQSGQLSITDLYKSEERSISLEYINDGEVEYTLSLSSDLNLSTKTLVLNLGIKETVQVKIRMSDASSRKTSTIDINSTNISRPCVTLTFLCESQLPQLGFPSEITKEIRIGQSVDMEQLWMNISRSIKLIECDISIKNLGKSAANIQYIQLLSSKEYQYYPTDFRSFHPIIQFKASDIFTGIPYHLEFKIPILEISPKAFFNIGVIKNEKIFKPSIILRIFEILILQMILTVIRRLLEPQPFSIHGVKFLFKDLTRIEKCLTSLALQYSSELRSILQKLQTDVGRSQNIDIKPPSKSLTLNKLSHLDPFSHSADASIDHSPLEPSSKVTFSPSSPPTTTPTNNDEFDQLISHDEWLKNIKNHNVIVGGTDTHSSNLLKSSSNNRTINTNVDQILQDMLNKQTTRGEALTFDEGTYPATGLARITQKVFPIRTSTVSTSNTTVHKMVIILTDGLTQERDNETYSLTISKYDIKLGFMFIEDKNSNSSTMLLEALKRQSKHSKIASDSISNLPLQIAQLMNTMLENCLQGIQDKNDLPTTIIKQTINIEIPIDSKSLSKLIYKQQQHQNADENKKPKITKNVTSYTVSQPNSMVSKLINVKHLLNQYLSRNNSYTNLSLAAGELRKYYQELSTTSDIQTHITHAEELWHTEETRLSNSIDDLMSVSSDVVFAFNKFTRRRAALRGSSLYLPGLIKAMTSEWSYKKIFSSELAGGKRDHALCLVLDISVSMFGNMGECLFETLIIFIGALKKLGLDNYSIVLFGKKVTIIKTHEQTFDIYVIYTLLQQIKFDQENDSKDAFGSEVAIDLLTNCATRGERKIFISTDGYGNCTDLLPMVQQRAEDLGIDLIALGVGIDRTNLQSSYARYIQCAGAYNVPKALRSLCENEPQFKSIDWLKQSEDFTTQTVTTEVESIINDPKHQKAFGKFIQKLNGEREHFLTSTGSPPSNIVVDIYFCLDITGSIQKDKLYEKYSSLKLKLNFAIIGYRDITDNPQYETLNFTHDEDQIIRFLDKLQAKGGNDCPEDVLGALDKCLTLPNWSVSNARFIVLITDAPGHGQDLNDDENDRYKNGTGLTVDKIFKRLSEKDKEIDLMFCCIKSEYTKKMEDAFKQQYQAIEGRTLSVTELFDKTKQ</sequence>
<dbReference type="Gene3D" id="3.40.50.410">
    <property type="entry name" value="von Willebrand factor, type A domain"/>
    <property type="match status" value="2"/>
</dbReference>
<dbReference type="PANTHER" id="PTHR47763:SF4">
    <property type="entry name" value="ALPHA-PROTEIN KINASE VWKA"/>
    <property type="match status" value="1"/>
</dbReference>
<dbReference type="EMBL" id="CAJOBC010016457">
    <property type="protein sequence ID" value="CAF4028130.1"/>
    <property type="molecule type" value="Genomic_DNA"/>
</dbReference>
<keyword evidence="2" id="KW-0964">Secreted</keyword>
<keyword evidence="9" id="KW-1185">Reference proteome</keyword>
<dbReference type="InterPro" id="IPR056861">
    <property type="entry name" value="HMCN1-like_VWA"/>
</dbReference>
<feature type="region of interest" description="Disordered" evidence="5">
    <location>
        <begin position="1447"/>
        <end position="1476"/>
    </location>
</feature>
<dbReference type="Proteomes" id="UP000663829">
    <property type="component" value="Unassembled WGS sequence"/>
</dbReference>
<dbReference type="OrthoDB" id="301415at2759"/>
<keyword evidence="4" id="KW-0175">Coiled coil</keyword>
<evidence type="ECO:0000313" key="9">
    <source>
        <dbReference type="Proteomes" id="UP000663829"/>
    </source>
</evidence>
<protein>
    <recommendedName>
        <fullName evidence="6">Hemicentin-1-like von Willebrand factor A domain-containing protein</fullName>
    </recommendedName>
</protein>
<comment type="subcellular location">
    <subcellularLocation>
        <location evidence="1">Secreted</location>
    </subcellularLocation>
</comment>
<feature type="coiled-coil region" evidence="4">
    <location>
        <begin position="47"/>
        <end position="138"/>
    </location>
</feature>
<evidence type="ECO:0000256" key="4">
    <source>
        <dbReference type="SAM" id="Coils"/>
    </source>
</evidence>
<evidence type="ECO:0000256" key="2">
    <source>
        <dbReference type="ARBA" id="ARBA00022525"/>
    </source>
</evidence>
<evidence type="ECO:0000259" key="6">
    <source>
        <dbReference type="Pfam" id="PF25106"/>
    </source>
</evidence>
<proteinExistence type="predicted"/>
<dbReference type="EMBL" id="CAJNOQ010010582">
    <property type="protein sequence ID" value="CAF1255678.1"/>
    <property type="molecule type" value="Genomic_DNA"/>
</dbReference>
<name>A0A815AGX7_9BILA</name>
<evidence type="ECO:0000256" key="3">
    <source>
        <dbReference type="ARBA" id="ARBA00022729"/>
    </source>
</evidence>
<evidence type="ECO:0000256" key="5">
    <source>
        <dbReference type="SAM" id="MobiDB-lite"/>
    </source>
</evidence>
<dbReference type="InterPro" id="IPR052969">
    <property type="entry name" value="Thr-specific_kinase-like"/>
</dbReference>
<dbReference type="InterPro" id="IPR036465">
    <property type="entry name" value="vWFA_dom_sf"/>
</dbReference>
<reference evidence="7" key="1">
    <citation type="submission" date="2021-02" db="EMBL/GenBank/DDBJ databases">
        <authorList>
            <person name="Nowell W R."/>
        </authorList>
    </citation>
    <scope>NUCLEOTIDE SEQUENCE</scope>
</reference>
<dbReference type="Pfam" id="PF25106">
    <property type="entry name" value="VWA_4"/>
    <property type="match status" value="1"/>
</dbReference>
<evidence type="ECO:0000313" key="8">
    <source>
        <dbReference type="EMBL" id="CAF4028130.1"/>
    </source>
</evidence>
<comment type="caution">
    <text evidence="7">The sequence shown here is derived from an EMBL/GenBank/DDBJ whole genome shotgun (WGS) entry which is preliminary data.</text>
</comment>
<dbReference type="Proteomes" id="UP000681722">
    <property type="component" value="Unassembled WGS sequence"/>
</dbReference>
<gene>
    <name evidence="7" type="ORF">GPM918_LOCUS26354</name>
    <name evidence="8" type="ORF">SRO942_LOCUS26489</name>
</gene>
<accession>A0A815AGX7</accession>
<dbReference type="PANTHER" id="PTHR47763">
    <property type="entry name" value="ALPHA-PROTEIN KINASE VWKA"/>
    <property type="match status" value="1"/>
</dbReference>
<evidence type="ECO:0000313" key="7">
    <source>
        <dbReference type="EMBL" id="CAF1255678.1"/>
    </source>
</evidence>
<evidence type="ECO:0000256" key="1">
    <source>
        <dbReference type="ARBA" id="ARBA00004613"/>
    </source>
</evidence>
<dbReference type="CDD" id="cd00198">
    <property type="entry name" value="vWFA"/>
    <property type="match status" value="2"/>
</dbReference>
<dbReference type="SUPFAM" id="SSF53300">
    <property type="entry name" value="vWA-like"/>
    <property type="match status" value="2"/>
</dbReference>
<feature type="domain" description="Hemicentin-1-like von Willebrand factor A" evidence="6">
    <location>
        <begin position="2123"/>
        <end position="2193"/>
    </location>
</feature>
<organism evidence="7 9">
    <name type="scientific">Didymodactylos carnosus</name>
    <dbReference type="NCBI Taxonomy" id="1234261"/>
    <lineage>
        <taxon>Eukaryota</taxon>
        <taxon>Metazoa</taxon>
        <taxon>Spiralia</taxon>
        <taxon>Gnathifera</taxon>
        <taxon>Rotifera</taxon>
        <taxon>Eurotatoria</taxon>
        <taxon>Bdelloidea</taxon>
        <taxon>Philodinida</taxon>
        <taxon>Philodinidae</taxon>
        <taxon>Didymodactylos</taxon>
    </lineage>
</organism>
<keyword evidence="3" id="KW-0732">Signal</keyword>